<sequence length="59" mass="6507">MRCTGFFSTPPSPCQKPLLTKLFPLLPRCAFQWASKSPLGRTAPYSLLPKTNVSGKIEP</sequence>
<dbReference type="Proteomes" id="UP000176944">
    <property type="component" value="Chromosome"/>
</dbReference>
<proteinExistence type="predicted"/>
<organism evidence="1">
    <name type="scientific">Moorena producens (strain JHB)</name>
    <dbReference type="NCBI Taxonomy" id="1454205"/>
    <lineage>
        <taxon>Bacteria</taxon>
        <taxon>Bacillati</taxon>
        <taxon>Cyanobacteriota</taxon>
        <taxon>Cyanophyceae</taxon>
        <taxon>Coleofasciculales</taxon>
        <taxon>Coleofasciculaceae</taxon>
        <taxon>Moorena</taxon>
    </lineage>
</organism>
<protein>
    <submittedName>
        <fullName evidence="1">Uncharacterized protein</fullName>
    </submittedName>
</protein>
<reference evidence="1" key="2">
    <citation type="submission" date="2022-10" db="EMBL/GenBank/DDBJ databases">
        <authorList>
            <person name="Ngo T.-E."/>
        </authorList>
    </citation>
    <scope>NUCLEOTIDE SEQUENCE</scope>
    <source>
        <strain evidence="1">JHB</strain>
    </source>
</reference>
<reference evidence="1" key="1">
    <citation type="journal article" date="2017" name="Proc. Natl. Acad. Sci. U.S.A.">
        <title>Comparative genomics uncovers the prolific and distinctive metabolic potential of the cyanobacterial genus Moorea.</title>
        <authorList>
            <person name="Leao T."/>
            <person name="Castelao G."/>
            <person name="Korobeynikov A."/>
            <person name="Monroe E.A."/>
            <person name="Podell S."/>
            <person name="Glukhov E."/>
            <person name="Allen E.E."/>
            <person name="Gerwick W.H."/>
            <person name="Gerwick L."/>
        </authorList>
    </citation>
    <scope>NUCLEOTIDE SEQUENCE</scope>
    <source>
        <strain evidence="1">JHB</strain>
    </source>
</reference>
<dbReference type="EMBL" id="CP017708">
    <property type="protein sequence ID" value="WAN69768.1"/>
    <property type="molecule type" value="Genomic_DNA"/>
</dbReference>
<dbReference type="AlphaFoldDB" id="A0A9Q9UWE2"/>
<gene>
    <name evidence="1" type="ORF">BJP36_37380</name>
</gene>
<accession>A0A9Q9UWE2</accession>
<evidence type="ECO:0000313" key="1">
    <source>
        <dbReference type="EMBL" id="WAN69768.1"/>
    </source>
</evidence>
<name>A0A9Q9UWE2_MOOP1</name>